<accession>A0A9W4X7P0</accession>
<dbReference type="Pfam" id="PF06381">
    <property type="entry name" value="Phage_portal_3"/>
    <property type="match status" value="1"/>
</dbReference>
<reference evidence="2" key="1">
    <citation type="submission" date="2022-10" db="EMBL/GenBank/DDBJ databases">
        <authorList>
            <person name="Botero Cardona J."/>
        </authorList>
    </citation>
    <scope>NUCLEOTIDE SEQUENCE</scope>
    <source>
        <strain evidence="2">LMG 31819</strain>
        <strain evidence="3">R-53529</strain>
    </source>
</reference>
<evidence type="ECO:0000259" key="1">
    <source>
        <dbReference type="Pfam" id="PF06381"/>
    </source>
</evidence>
<evidence type="ECO:0000313" key="3">
    <source>
        <dbReference type="EMBL" id="CAI3958578.1"/>
    </source>
</evidence>
<dbReference type="AlphaFoldDB" id="A0A9W4X7P0"/>
<gene>
    <name evidence="3" type="ORF">R53529_LOCUS2153</name>
    <name evidence="2" type="ORF">R53530_LOCUS2133</name>
</gene>
<evidence type="ECO:0000313" key="5">
    <source>
        <dbReference type="Proteomes" id="UP001154259"/>
    </source>
</evidence>
<proteinExistence type="predicted"/>
<sequence>MVKKTKLREIYISETRKNSPIDKLDLFAPYEVPDGIVGESDEDDHSLVSDSIFTDQFRNFNITNDPMTTLFEEGIGFPGYPYLAQLSLRGEYRMVVETRAEEATRQWITIKSQENIVNYDDKIAQINAEFKRLDVQGLLRKALCTEGYFGQSFLYVDLQTALHDPEEKMSPLFLTPKKIKKGELKGFKLVDPTWVTPVNYDAIDPFSEDFYKPSIWWVLGQQIHASRMISMVSQPVPDILKPAYNFGGVPLAFMCKPYVDNWLRTRQSVADLIKSFSTMVLKTDLSQLLSPGCEELSKRAELMAAYRDNRGLQIVDKDSEDLTNIATPLSGLDKLQAQSQEHLASISGIPLVKLLGITPSGLNASSDGEIRCFYDKISALQQSVLRQPIQTILNIVQLHLFGIIDPNLTFEFNSLWQLDEVQQSQVDVNTAKVLADYSNMGAVDTKKIKEIISRKNF</sequence>
<dbReference type="RefSeq" id="WP_271790571.1">
    <property type="nucleotide sequence ID" value="NZ_CAMXCJ010000010.1"/>
</dbReference>
<organism evidence="2 4">
    <name type="scientific">Commensalibacter communis</name>
    <dbReference type="NCBI Taxonomy" id="2972786"/>
    <lineage>
        <taxon>Bacteria</taxon>
        <taxon>Pseudomonadati</taxon>
        <taxon>Pseudomonadota</taxon>
        <taxon>Alphaproteobacteria</taxon>
        <taxon>Acetobacterales</taxon>
        <taxon>Acetobacteraceae</taxon>
    </lineage>
</organism>
<dbReference type="EMBL" id="CAMXCS010000009">
    <property type="protein sequence ID" value="CAI3958578.1"/>
    <property type="molecule type" value="Genomic_DNA"/>
</dbReference>
<dbReference type="EMBL" id="CAMXCM010000009">
    <property type="protein sequence ID" value="CAI3956133.1"/>
    <property type="molecule type" value="Genomic_DNA"/>
</dbReference>
<evidence type="ECO:0000313" key="2">
    <source>
        <dbReference type="EMBL" id="CAI3956133.1"/>
    </source>
</evidence>
<evidence type="ECO:0000313" key="4">
    <source>
        <dbReference type="Proteomes" id="UP001154255"/>
    </source>
</evidence>
<keyword evidence="5" id="KW-1185">Reference proteome</keyword>
<protein>
    <submittedName>
        <fullName evidence="2">DUF1073 domain</fullName>
    </submittedName>
</protein>
<dbReference type="Proteomes" id="UP001154259">
    <property type="component" value="Unassembled WGS sequence"/>
</dbReference>
<dbReference type="InterPro" id="IPR024459">
    <property type="entry name" value="Acb1-like_N"/>
</dbReference>
<feature type="domain" description="Anti-CBASS protein Acb1-like N-terminal" evidence="1">
    <location>
        <begin position="81"/>
        <end position="432"/>
    </location>
</feature>
<name>A0A9W4X7P0_9PROT</name>
<dbReference type="Proteomes" id="UP001154255">
    <property type="component" value="Unassembled WGS sequence"/>
</dbReference>
<comment type="caution">
    <text evidence="2">The sequence shown here is derived from an EMBL/GenBank/DDBJ whole genome shotgun (WGS) entry which is preliminary data.</text>
</comment>